<evidence type="ECO:0000313" key="1">
    <source>
        <dbReference type="EMBL" id="KAL0297539.1"/>
    </source>
</evidence>
<proteinExistence type="predicted"/>
<organism evidence="1">
    <name type="scientific">Sesamum radiatum</name>
    <name type="common">Black benniseed</name>
    <dbReference type="NCBI Taxonomy" id="300843"/>
    <lineage>
        <taxon>Eukaryota</taxon>
        <taxon>Viridiplantae</taxon>
        <taxon>Streptophyta</taxon>
        <taxon>Embryophyta</taxon>
        <taxon>Tracheophyta</taxon>
        <taxon>Spermatophyta</taxon>
        <taxon>Magnoliopsida</taxon>
        <taxon>eudicotyledons</taxon>
        <taxon>Gunneridae</taxon>
        <taxon>Pentapetalae</taxon>
        <taxon>asterids</taxon>
        <taxon>lamiids</taxon>
        <taxon>Lamiales</taxon>
        <taxon>Pedaliaceae</taxon>
        <taxon>Sesamum</taxon>
    </lineage>
</organism>
<dbReference type="PANTHER" id="PTHR33978">
    <property type="entry name" value="SERINE/THREONINE-KINASE"/>
    <property type="match status" value="1"/>
</dbReference>
<dbReference type="AlphaFoldDB" id="A0AAW2JSH5"/>
<reference evidence="1" key="1">
    <citation type="submission" date="2020-06" db="EMBL/GenBank/DDBJ databases">
        <authorList>
            <person name="Li T."/>
            <person name="Hu X."/>
            <person name="Zhang T."/>
            <person name="Song X."/>
            <person name="Zhang H."/>
            <person name="Dai N."/>
            <person name="Sheng W."/>
            <person name="Hou X."/>
            <person name="Wei L."/>
        </authorList>
    </citation>
    <scope>NUCLEOTIDE SEQUENCE</scope>
    <source>
        <strain evidence="1">G02</strain>
        <tissue evidence="1">Leaf</tissue>
    </source>
</reference>
<comment type="caution">
    <text evidence="1">The sequence shown here is derived from an EMBL/GenBank/DDBJ whole genome shotgun (WGS) entry which is preliminary data.</text>
</comment>
<protein>
    <submittedName>
        <fullName evidence="1">Uncharacterized protein</fullName>
    </submittedName>
</protein>
<reference evidence="1" key="2">
    <citation type="journal article" date="2024" name="Plant">
        <title>Genomic evolution and insights into agronomic trait innovations of Sesamum species.</title>
        <authorList>
            <person name="Miao H."/>
            <person name="Wang L."/>
            <person name="Qu L."/>
            <person name="Liu H."/>
            <person name="Sun Y."/>
            <person name="Le M."/>
            <person name="Wang Q."/>
            <person name="Wei S."/>
            <person name="Zheng Y."/>
            <person name="Lin W."/>
            <person name="Duan Y."/>
            <person name="Cao H."/>
            <person name="Xiong S."/>
            <person name="Wang X."/>
            <person name="Wei L."/>
            <person name="Li C."/>
            <person name="Ma Q."/>
            <person name="Ju M."/>
            <person name="Zhao R."/>
            <person name="Li G."/>
            <person name="Mu C."/>
            <person name="Tian Q."/>
            <person name="Mei H."/>
            <person name="Zhang T."/>
            <person name="Gao T."/>
            <person name="Zhang H."/>
        </authorList>
    </citation>
    <scope>NUCLEOTIDE SEQUENCE</scope>
    <source>
        <strain evidence="1">G02</strain>
    </source>
</reference>
<gene>
    <name evidence="1" type="ORF">Sradi_6806000</name>
</gene>
<dbReference type="PANTHER" id="PTHR33978:SF18">
    <property type="entry name" value="OS01G0656300 PROTEIN"/>
    <property type="match status" value="1"/>
</dbReference>
<name>A0AAW2JSH5_SESRA</name>
<accession>A0AAW2JSH5</accession>
<sequence>MKTSEEEEERQGGPKVWDCGSPLYDAYELVSVANIIDRHTMALPSPFGFATCTSEFEKDGKKTANIVIHKRRRREKAKGVKSRLSTIFTRIRNLITIKRL</sequence>
<dbReference type="EMBL" id="JACGWJ010000032">
    <property type="protein sequence ID" value="KAL0297539.1"/>
    <property type="molecule type" value="Genomic_DNA"/>
</dbReference>